<gene>
    <name evidence="3" type="primary">ALG13</name>
    <name evidence="3" type="ORF">TNCT_636381</name>
</gene>
<dbReference type="PANTHER" id="PTHR12419:SF115">
    <property type="entry name" value="PROTEIN OVARIAN TUMOR LOCUS-RELATED"/>
    <property type="match status" value="1"/>
</dbReference>
<dbReference type="GO" id="GO:0061578">
    <property type="term" value="F:K63-linked deubiquitinase activity"/>
    <property type="evidence" value="ECO:0007669"/>
    <property type="project" value="TreeGrafter"/>
</dbReference>
<dbReference type="EMBL" id="BMAO01000361">
    <property type="protein sequence ID" value="GFQ66324.1"/>
    <property type="molecule type" value="Genomic_DNA"/>
</dbReference>
<dbReference type="InterPro" id="IPR003323">
    <property type="entry name" value="OTU_dom"/>
</dbReference>
<comment type="caution">
    <text evidence="3">The sequence shown here is derived from an EMBL/GenBank/DDBJ whole genome shotgun (WGS) entry which is preliminary data.</text>
</comment>
<dbReference type="GO" id="GO:0016740">
    <property type="term" value="F:transferase activity"/>
    <property type="evidence" value="ECO:0007669"/>
    <property type="project" value="UniProtKB-KW"/>
</dbReference>
<evidence type="ECO:0000313" key="3">
    <source>
        <dbReference type="EMBL" id="GFQ66324.1"/>
    </source>
</evidence>
<dbReference type="Gene3D" id="3.90.70.80">
    <property type="match status" value="1"/>
</dbReference>
<name>A0A8X6GG57_TRICU</name>
<dbReference type="OrthoDB" id="10017659at2759"/>
<evidence type="ECO:0000259" key="2">
    <source>
        <dbReference type="PROSITE" id="PS50802"/>
    </source>
</evidence>
<reference evidence="3" key="1">
    <citation type="submission" date="2020-07" db="EMBL/GenBank/DDBJ databases">
        <title>Multicomponent nature underlies the extraordinary mechanical properties of spider dragline silk.</title>
        <authorList>
            <person name="Kono N."/>
            <person name="Nakamura H."/>
            <person name="Mori M."/>
            <person name="Yoshida Y."/>
            <person name="Ohtoshi R."/>
            <person name="Malay A.D."/>
            <person name="Moran D.A.P."/>
            <person name="Tomita M."/>
            <person name="Numata K."/>
            <person name="Arakawa K."/>
        </authorList>
    </citation>
    <scope>NUCLEOTIDE SEQUENCE</scope>
</reference>
<dbReference type="SUPFAM" id="SSF54001">
    <property type="entry name" value="Cysteine proteinases"/>
    <property type="match status" value="1"/>
</dbReference>
<feature type="compositionally biased region" description="Polar residues" evidence="1">
    <location>
        <begin position="402"/>
        <end position="411"/>
    </location>
</feature>
<evidence type="ECO:0000256" key="1">
    <source>
        <dbReference type="SAM" id="MobiDB-lite"/>
    </source>
</evidence>
<feature type="compositionally biased region" description="Polar residues" evidence="1">
    <location>
        <begin position="420"/>
        <end position="452"/>
    </location>
</feature>
<dbReference type="InterPro" id="IPR049769">
    <property type="entry name" value="OTU_OTU"/>
</dbReference>
<feature type="region of interest" description="Disordered" evidence="1">
    <location>
        <begin position="398"/>
        <end position="452"/>
    </location>
</feature>
<accession>A0A8X6GG57</accession>
<protein>
    <submittedName>
        <fullName evidence="3">Putative bifunctional UDP-N-acetylglucosamine transferase and deubiquitinase ALG13</fullName>
    </submittedName>
</protein>
<dbReference type="InterPro" id="IPR050704">
    <property type="entry name" value="Peptidase_C85-like"/>
</dbReference>
<dbReference type="PANTHER" id="PTHR12419">
    <property type="entry name" value="OTU DOMAIN CONTAINING PROTEIN"/>
    <property type="match status" value="1"/>
</dbReference>
<feature type="domain" description="OTU" evidence="2">
    <location>
        <begin position="39"/>
        <end position="159"/>
    </location>
</feature>
<evidence type="ECO:0000313" key="4">
    <source>
        <dbReference type="Proteomes" id="UP000887116"/>
    </source>
</evidence>
<keyword evidence="3" id="KW-0808">Transferase</keyword>
<dbReference type="AlphaFoldDB" id="A0A8X6GG57"/>
<dbReference type="Proteomes" id="UP000887116">
    <property type="component" value="Unassembled WGS sequence"/>
</dbReference>
<dbReference type="GO" id="GO:0016579">
    <property type="term" value="P:protein deubiquitination"/>
    <property type="evidence" value="ECO:0007669"/>
    <property type="project" value="TreeGrafter"/>
</dbReference>
<proteinExistence type="predicted"/>
<dbReference type="InterPro" id="IPR038765">
    <property type="entry name" value="Papain-like_cys_pep_sf"/>
</dbReference>
<dbReference type="Pfam" id="PF02338">
    <property type="entry name" value="OTU"/>
    <property type="match status" value="1"/>
</dbReference>
<keyword evidence="4" id="KW-1185">Reference proteome</keyword>
<organism evidence="3 4">
    <name type="scientific">Trichonephila clavata</name>
    <name type="common">Joro spider</name>
    <name type="synonym">Nephila clavata</name>
    <dbReference type="NCBI Taxonomy" id="2740835"/>
    <lineage>
        <taxon>Eukaryota</taxon>
        <taxon>Metazoa</taxon>
        <taxon>Ecdysozoa</taxon>
        <taxon>Arthropoda</taxon>
        <taxon>Chelicerata</taxon>
        <taxon>Arachnida</taxon>
        <taxon>Araneae</taxon>
        <taxon>Araneomorphae</taxon>
        <taxon>Entelegynae</taxon>
        <taxon>Araneoidea</taxon>
        <taxon>Nephilidae</taxon>
        <taxon>Trichonephila</taxon>
    </lineage>
</organism>
<dbReference type="PROSITE" id="PS50802">
    <property type="entry name" value="OTU"/>
    <property type="match status" value="1"/>
</dbReference>
<sequence length="806" mass="91532">MDDLSLIQRIGFNNTLRIRTMPDYYQFSLERFGGFSDTLVSFSDREDGYLFYFEKLQLFYTQVHHVKLREGCVEYMRRNKALFETLINQDFEEYLGKIKDQKEWAGEVEMKALSLKYKIDFVVYYDINKPPLKIKANSSTQTISLACTGGSRYDCVYSKSDLSTLAFCQSVVYEVLYKKVYELGSDVDVAVEKMLHDKAYSKQRRNNLLCHYFRDSCRLDNVIEDPNLPEDDQSYQFPQNPRLEIRKALAHGIPPFPYKVAKTLDPGIYRNVEFDMWNEKRKEDQKNEQFVIPKLEPGVKCKVYINKDKDIYYIGHVQDIFDDCENVSIYIEELCKKCVVSTSVLEIFPIPAYKGYGEPQAVDVQALTWQGGKTYKVYSDCMQGGYDAEKDKPKKILKKPQNHSPVHNGGNNPVKPNIIPRSNSLPASSSQRNTVLRSNSMYSSPQMTRKKGYQSNAPFNNKPKHILQKDSHNEQVIRPPQNYPCMWNGMSSNMPTSPIPIPGKAAPDCYQTQQGSPEVLNELNDSGWTEDAFKTSSPNNFSPPHYLIATPYSEPNYTSMPANSYAIMSPNPASLPVPIPGNHTASPPAVEDLATTPMQQPQCPAPMTIYPYPIYAVPNMYFVCRDGSTLPVNVGTPWGTREGLNGAEVSPGVPSMFFNTPPTGMSPPQMAPWIPATIANYGPTWTPAMSSAVAFTPPLEMNAYQTLVSPPWSPQSGMYIPSPTAVTYQVPPPPPPHRHLLPLHLLQFFKSHCKSENTWILYKILNIKNYSLKKCYLLILEWENAVYLFLGELFLAREVIGTGYIR</sequence>
<dbReference type="GO" id="GO:0004843">
    <property type="term" value="F:cysteine-type deubiquitinase activity"/>
    <property type="evidence" value="ECO:0007669"/>
    <property type="project" value="TreeGrafter"/>
</dbReference>
<dbReference type="CDD" id="cd22753">
    <property type="entry name" value="OTU_ALG13-like"/>
    <property type="match status" value="1"/>
</dbReference>